<evidence type="ECO:0000259" key="5">
    <source>
        <dbReference type="PROSITE" id="PS51513"/>
    </source>
</evidence>
<feature type="region of interest" description="Disordered" evidence="3">
    <location>
        <begin position="377"/>
        <end position="413"/>
    </location>
</feature>
<dbReference type="EMBL" id="CAWUOM010000041">
    <property type="protein sequence ID" value="CAK7268021.1"/>
    <property type="molecule type" value="Genomic_DNA"/>
</dbReference>
<reference evidence="8 9" key="1">
    <citation type="submission" date="2024-01" db="EMBL/GenBank/DDBJ databases">
        <authorList>
            <person name="Allen C."/>
            <person name="Tagirdzhanova G."/>
        </authorList>
    </citation>
    <scope>NUCLEOTIDE SEQUENCE [LARGE SCALE GENOMIC DNA]</scope>
    <source>
        <strain evidence="8 9">CBS 573.63</strain>
    </source>
</reference>
<feature type="compositionally biased region" description="Low complexity" evidence="3">
    <location>
        <begin position="178"/>
        <end position="188"/>
    </location>
</feature>
<evidence type="ECO:0000259" key="4">
    <source>
        <dbReference type="PROSITE" id="PS51512"/>
    </source>
</evidence>
<dbReference type="PANTHER" id="PTHR13586:SF0">
    <property type="entry name" value="TRAILER HITCH, ISOFORM H"/>
    <property type="match status" value="1"/>
</dbReference>
<feature type="compositionally biased region" description="Pro residues" evidence="3">
    <location>
        <begin position="190"/>
        <end position="206"/>
    </location>
</feature>
<dbReference type="Pfam" id="PF12701">
    <property type="entry name" value="LSM14"/>
    <property type="match status" value="1"/>
</dbReference>
<feature type="compositionally biased region" description="Pro residues" evidence="3">
    <location>
        <begin position="220"/>
        <end position="235"/>
    </location>
</feature>
<feature type="domain" description="Sm" evidence="7">
    <location>
        <begin position="1"/>
        <end position="80"/>
    </location>
</feature>
<feature type="compositionally biased region" description="Low complexity" evidence="3">
    <location>
        <begin position="207"/>
        <end position="219"/>
    </location>
</feature>
<evidence type="ECO:0000259" key="7">
    <source>
        <dbReference type="PROSITE" id="PS52002"/>
    </source>
</evidence>
<evidence type="ECO:0000256" key="1">
    <source>
        <dbReference type="PROSITE-ProRule" id="PRU00846"/>
    </source>
</evidence>
<gene>
    <name evidence="8" type="ORF">SEPCBS57363_002892</name>
</gene>
<dbReference type="InterPro" id="IPR025609">
    <property type="entry name" value="Lsm14-like_N"/>
</dbReference>
<dbReference type="SMART" id="SM01271">
    <property type="entry name" value="LSM14"/>
    <property type="match status" value="1"/>
</dbReference>
<dbReference type="PANTHER" id="PTHR13586">
    <property type="entry name" value="SCD6 PROTEIN-RELATED"/>
    <property type="match status" value="1"/>
</dbReference>
<dbReference type="CDD" id="cd01736">
    <property type="entry name" value="LSm14_N"/>
    <property type="match status" value="1"/>
</dbReference>
<feature type="domain" description="DFDF" evidence="4">
    <location>
        <begin position="416"/>
        <end position="452"/>
    </location>
</feature>
<feature type="domain" description="FFD box profile" evidence="5">
    <location>
        <begin position="490"/>
        <end position="506"/>
    </location>
</feature>
<feature type="short sequence motif" description="TFG box" evidence="2">
    <location>
        <begin position="519"/>
        <end position="539"/>
    </location>
</feature>
<feature type="region of interest" description="Disordered" evidence="3">
    <location>
        <begin position="503"/>
        <end position="588"/>
    </location>
</feature>
<evidence type="ECO:0000313" key="9">
    <source>
        <dbReference type="Proteomes" id="UP001642501"/>
    </source>
</evidence>
<evidence type="ECO:0008006" key="10">
    <source>
        <dbReference type="Google" id="ProtNLM"/>
    </source>
</evidence>
<dbReference type="PROSITE" id="PS51513">
    <property type="entry name" value="FFD"/>
    <property type="match status" value="1"/>
</dbReference>
<evidence type="ECO:0000256" key="3">
    <source>
        <dbReference type="SAM" id="MobiDB-lite"/>
    </source>
</evidence>
<feature type="short sequence motif" description="FFD box" evidence="1">
    <location>
        <begin position="490"/>
        <end position="506"/>
    </location>
</feature>
<dbReference type="InterPro" id="IPR019050">
    <property type="entry name" value="FDF_dom"/>
</dbReference>
<keyword evidence="9" id="KW-1185">Reference proteome</keyword>
<feature type="domain" description="TFG box profile" evidence="6">
    <location>
        <begin position="519"/>
        <end position="539"/>
    </location>
</feature>
<dbReference type="PROSITE" id="PS51536">
    <property type="entry name" value="TFG"/>
    <property type="match status" value="1"/>
</dbReference>
<evidence type="ECO:0000313" key="8">
    <source>
        <dbReference type="EMBL" id="CAK7268021.1"/>
    </source>
</evidence>
<dbReference type="InterPro" id="IPR025762">
    <property type="entry name" value="DFDF"/>
</dbReference>
<comment type="caution">
    <text evidence="8">The sequence shown here is derived from an EMBL/GenBank/DDBJ whole genome shotgun (WGS) entry which is preliminary data.</text>
</comment>
<sequence length="588" mass="61291">MSEFLGARISLISRSDIRYSGVLHSINSEDSTVSLENVISYGTEGRKGKPEEEIAPADQIYEYIVFRGSDVKDLRIEETPAPQAAPAIPNDPAILGARPRPVNNNAPQPFAQGPPGPPRGPHQGPSQQGGPGFAPNMPMPPPGGWGGPGGPGPSPRNFPPYQAPSGWYPPQGPGFGPNGPQWNNGNQFYPPGPPQFVPGPNGPPVPQGSVGPAGRLQQPPQQPQPPQQLQRPPPEGASSEKAKGVTPASAELEPKSLVHPPAAARATTTGPTKPSTSTVPATDAKNVTRFAPAVPLPTGVNKSTTQTVAVVTNKTSETTPQASLQSATQAARAAVAKAMAGLSSGSQAPPTGAGAGNGSAAVDNLTRKVDEMRVNASQASLDSRNDVNNSTANQSGYNNHSGNQQYPRRGRGNHFGAQRKVEVPDAEFDFAQSNAKFNKEDVVKEAIASGNFEADMNAMAAVGAASAHGSDSGAFSVGGGEMDVPADAPAAYSKTRSFFDNISSEAKDRAATSTGGRPGGREWRGEEQRKNVETFGQGSVDGGYRNNYRGRGRGRGRGGFNRGRGGGGNAGYRNYNNNNQQQQQQPQQ</sequence>
<dbReference type="Pfam" id="PF09532">
    <property type="entry name" value="FDF"/>
    <property type="match status" value="1"/>
</dbReference>
<proteinExistence type="predicted"/>
<dbReference type="InterPro" id="IPR010920">
    <property type="entry name" value="LSM_dom_sf"/>
</dbReference>
<dbReference type="Proteomes" id="UP001642501">
    <property type="component" value="Unassembled WGS sequence"/>
</dbReference>
<dbReference type="InterPro" id="IPR025761">
    <property type="entry name" value="FFD_box"/>
</dbReference>
<dbReference type="SUPFAM" id="SSF50182">
    <property type="entry name" value="Sm-like ribonucleoproteins"/>
    <property type="match status" value="1"/>
</dbReference>
<protein>
    <recommendedName>
        <fullName evidence="10">G2 m phase checkpoint control protein</fullName>
    </recommendedName>
</protein>
<feature type="compositionally biased region" description="Low complexity" evidence="3">
    <location>
        <begin position="260"/>
        <end position="278"/>
    </location>
</feature>
<evidence type="ECO:0000259" key="6">
    <source>
        <dbReference type="PROSITE" id="PS51536"/>
    </source>
</evidence>
<dbReference type="InterPro" id="IPR047575">
    <property type="entry name" value="Sm"/>
</dbReference>
<feature type="compositionally biased region" description="Gly residues" evidence="3">
    <location>
        <begin position="557"/>
        <end position="570"/>
    </location>
</feature>
<feature type="compositionally biased region" description="Polar residues" evidence="3">
    <location>
        <begin position="377"/>
        <end position="406"/>
    </location>
</feature>
<evidence type="ECO:0000256" key="2">
    <source>
        <dbReference type="PROSITE-ProRule" id="PRU00869"/>
    </source>
</evidence>
<organism evidence="8 9">
    <name type="scientific">Sporothrix epigloea</name>
    <dbReference type="NCBI Taxonomy" id="1892477"/>
    <lineage>
        <taxon>Eukaryota</taxon>
        <taxon>Fungi</taxon>
        <taxon>Dikarya</taxon>
        <taxon>Ascomycota</taxon>
        <taxon>Pezizomycotina</taxon>
        <taxon>Sordariomycetes</taxon>
        <taxon>Sordariomycetidae</taxon>
        <taxon>Ophiostomatales</taxon>
        <taxon>Ophiostomataceae</taxon>
        <taxon>Sporothrix</taxon>
    </lineage>
</organism>
<feature type="region of interest" description="Disordered" evidence="3">
    <location>
        <begin position="80"/>
        <end position="286"/>
    </location>
</feature>
<dbReference type="PROSITE" id="PS51512">
    <property type="entry name" value="DFDF"/>
    <property type="match status" value="1"/>
</dbReference>
<accession>A0ABP0DMK1</accession>
<dbReference type="InterPro" id="IPR025768">
    <property type="entry name" value="TFG_box"/>
</dbReference>
<dbReference type="PROSITE" id="PS52002">
    <property type="entry name" value="SM"/>
    <property type="match status" value="1"/>
</dbReference>
<feature type="compositionally biased region" description="Basic and acidic residues" evidence="3">
    <location>
        <begin position="519"/>
        <end position="532"/>
    </location>
</feature>
<feature type="compositionally biased region" description="Pro residues" evidence="3">
    <location>
        <begin position="150"/>
        <end position="162"/>
    </location>
</feature>
<name>A0ABP0DMK1_9PEZI</name>
<dbReference type="Gene3D" id="2.30.30.100">
    <property type="match status" value="1"/>
</dbReference>
<dbReference type="SMART" id="SM01199">
    <property type="entry name" value="FDF"/>
    <property type="match status" value="1"/>
</dbReference>